<keyword evidence="1" id="KW-0812">Transmembrane</keyword>
<reference evidence="2 3" key="1">
    <citation type="journal article" date="2019" name="Nat. Med.">
        <title>A library of human gut bacterial isolates paired with longitudinal multiomics data enables mechanistic microbiome research.</title>
        <authorList>
            <person name="Poyet M."/>
            <person name="Groussin M."/>
            <person name="Gibbons S.M."/>
            <person name="Avila-Pacheco J."/>
            <person name="Jiang X."/>
            <person name="Kearney S.M."/>
            <person name="Perrotta A.R."/>
            <person name="Berdy B."/>
            <person name="Zhao S."/>
            <person name="Lieberman T.D."/>
            <person name="Swanson P.K."/>
            <person name="Smith M."/>
            <person name="Roesemann S."/>
            <person name="Alexander J.E."/>
            <person name="Rich S.A."/>
            <person name="Livny J."/>
            <person name="Vlamakis H."/>
            <person name="Clish C."/>
            <person name="Bullock K."/>
            <person name="Deik A."/>
            <person name="Scott J."/>
            <person name="Pierce K.A."/>
            <person name="Xavier R.J."/>
            <person name="Alm E.J."/>
        </authorList>
    </citation>
    <scope>NUCLEOTIDE SEQUENCE [LARGE SCALE GENOMIC DNA]</scope>
    <source>
        <strain evidence="2 3">BIOML-A2</strain>
    </source>
</reference>
<dbReference type="RefSeq" id="WP_172697881.1">
    <property type="nucleotide sequence ID" value="NZ_WKPR01000020.1"/>
</dbReference>
<sequence>MEFLRFIFSSFWVWLGFVVLVAAAGGAVVEIVKAIHPARKIAVYRTGDVVRVEVEGAGRGDIPAAVKAAKERDTEDAE</sequence>
<dbReference type="EMBL" id="WKPR01000020">
    <property type="protein sequence ID" value="MSB21145.1"/>
    <property type="molecule type" value="Genomic_DNA"/>
</dbReference>
<comment type="caution">
    <text evidence="2">The sequence shown here is derived from an EMBL/GenBank/DDBJ whole genome shotgun (WGS) entry which is preliminary data.</text>
</comment>
<gene>
    <name evidence="2" type="ORF">GKE97_16695</name>
</gene>
<organism evidence="2 3">
    <name type="scientific">Flavonifractor plautii</name>
    <name type="common">Fusobacterium plautii</name>
    <dbReference type="NCBI Taxonomy" id="292800"/>
    <lineage>
        <taxon>Bacteria</taxon>
        <taxon>Bacillati</taxon>
        <taxon>Bacillota</taxon>
        <taxon>Clostridia</taxon>
        <taxon>Eubacteriales</taxon>
        <taxon>Oscillospiraceae</taxon>
        <taxon>Flavonifractor</taxon>
    </lineage>
</organism>
<name>A0A6I2R4D5_FLAPL</name>
<accession>A0A6I2R4D5</accession>
<proteinExistence type="predicted"/>
<protein>
    <submittedName>
        <fullName evidence="2">Uncharacterized protein</fullName>
    </submittedName>
</protein>
<evidence type="ECO:0000256" key="1">
    <source>
        <dbReference type="SAM" id="Phobius"/>
    </source>
</evidence>
<keyword evidence="1" id="KW-1133">Transmembrane helix</keyword>
<dbReference type="AlphaFoldDB" id="A0A6I2R4D5"/>
<evidence type="ECO:0000313" key="2">
    <source>
        <dbReference type="EMBL" id="MSB21145.1"/>
    </source>
</evidence>
<feature type="transmembrane region" description="Helical" evidence="1">
    <location>
        <begin position="12"/>
        <end position="32"/>
    </location>
</feature>
<keyword evidence="1" id="KW-0472">Membrane</keyword>
<evidence type="ECO:0000313" key="3">
    <source>
        <dbReference type="Proteomes" id="UP000434475"/>
    </source>
</evidence>
<dbReference type="Proteomes" id="UP000434475">
    <property type="component" value="Unassembled WGS sequence"/>
</dbReference>